<feature type="compositionally biased region" description="Polar residues" evidence="1">
    <location>
        <begin position="326"/>
        <end position="338"/>
    </location>
</feature>
<name>A0A1X2LTV3_9MYCO</name>
<keyword evidence="4" id="KW-1185">Reference proteome</keyword>
<dbReference type="RefSeq" id="WP_085325538.1">
    <property type="nucleotide sequence ID" value="NZ_NCXP01000015.1"/>
</dbReference>
<comment type="caution">
    <text evidence="3">The sequence shown here is derived from an EMBL/GenBank/DDBJ whole genome shotgun (WGS) entry which is preliminary data.</text>
</comment>
<evidence type="ECO:0000313" key="4">
    <source>
        <dbReference type="Proteomes" id="UP000193247"/>
    </source>
</evidence>
<gene>
    <name evidence="3" type="ORF">B8W66_13640</name>
</gene>
<dbReference type="EMBL" id="NCXP01000015">
    <property type="protein sequence ID" value="OSC40340.1"/>
    <property type="molecule type" value="Genomic_DNA"/>
</dbReference>
<evidence type="ECO:0000256" key="1">
    <source>
        <dbReference type="SAM" id="MobiDB-lite"/>
    </source>
</evidence>
<dbReference type="Proteomes" id="UP000193247">
    <property type="component" value="Unassembled WGS sequence"/>
</dbReference>
<organism evidence="3 4">
    <name type="scientific">Mycobacterium decipiens</name>
    <dbReference type="NCBI Taxonomy" id="1430326"/>
    <lineage>
        <taxon>Bacteria</taxon>
        <taxon>Bacillati</taxon>
        <taxon>Actinomycetota</taxon>
        <taxon>Actinomycetes</taxon>
        <taxon>Mycobacteriales</taxon>
        <taxon>Mycobacteriaceae</taxon>
        <taxon>Mycobacterium</taxon>
    </lineage>
</organism>
<feature type="region of interest" description="Disordered" evidence="1">
    <location>
        <begin position="284"/>
        <end position="403"/>
    </location>
</feature>
<dbReference type="STRING" id="1430326.B8W66_13640"/>
<feature type="domain" description="ESX-1 secretion-associated protein EspA/EspE-like" evidence="2">
    <location>
        <begin position="80"/>
        <end position="156"/>
    </location>
</feature>
<reference evidence="3 4" key="1">
    <citation type="submission" date="2017-04" db="EMBL/GenBank/DDBJ databases">
        <title>The new phylogeny of genus Mycobacterium.</title>
        <authorList>
            <person name="Tortoli E."/>
            <person name="Trovato A."/>
            <person name="Cirillo D.M."/>
        </authorList>
    </citation>
    <scope>NUCLEOTIDE SEQUENCE [LARGE SCALE GENOMIC DNA]</scope>
    <source>
        <strain evidence="3 4">TBL 1200985</strain>
    </source>
</reference>
<dbReference type="AlphaFoldDB" id="A0A1X2LTV3"/>
<accession>A0A1X2LTV3</accession>
<dbReference type="InterPro" id="IPR043796">
    <property type="entry name" value="ESX-1_EspA/EspE-like"/>
</dbReference>
<sequence>MGAITASGVALTTAYSAGMSFASGEWQTGITQTVGAVGYGAFAYGQYKAESAAFKSQTVFLDTGIVLTTMVDLLFGGASNKGQGYSIGSKSFELANRTLADAVVDSSSWTGSAADAYGARNSDQMTRTTTMATLDSQIASILAKQARQIKAKKTQLARAKMSLVAAVPVAMSLRLIQPGGEAISVAFELAVFTAAMAVVERALGFMLADASDNRRAVLDVRHQYCAVAAATAQPGGTAPKPSPRAAPALTTTVAGVPEASGVSSTAPDDDAVALANIATGSVGAQAGSASPVTDPQGPANAPGTTRGPAGGSTDAPATVPRLNDWAAQSSGRTATSAQRKAEAAQRPTRPAHADERGRAAERTGADDAKGAAAGARDGERAPIGGATGGAEQEREPNPVQRSL</sequence>
<evidence type="ECO:0000313" key="3">
    <source>
        <dbReference type="EMBL" id="OSC40340.1"/>
    </source>
</evidence>
<dbReference type="Pfam" id="PF18879">
    <property type="entry name" value="EspA_EspE"/>
    <property type="match status" value="1"/>
</dbReference>
<proteinExistence type="predicted"/>
<dbReference type="OrthoDB" id="4736203at2"/>
<feature type="compositionally biased region" description="Basic and acidic residues" evidence="1">
    <location>
        <begin position="351"/>
        <end position="369"/>
    </location>
</feature>
<evidence type="ECO:0000259" key="2">
    <source>
        <dbReference type="Pfam" id="PF18879"/>
    </source>
</evidence>
<protein>
    <recommendedName>
        <fullName evidence="2">ESX-1 secretion-associated protein EspA/EspE-like domain-containing protein</fullName>
    </recommendedName>
</protein>